<evidence type="ECO:0000313" key="4">
    <source>
        <dbReference type="Proteomes" id="UP001596201"/>
    </source>
</evidence>
<accession>A0ABD5RGD3</accession>
<keyword evidence="4" id="KW-1185">Reference proteome</keyword>
<dbReference type="SUPFAM" id="SSF51430">
    <property type="entry name" value="NAD(P)-linked oxidoreductase"/>
    <property type="match status" value="1"/>
</dbReference>
<dbReference type="Proteomes" id="UP001596201">
    <property type="component" value="Unassembled WGS sequence"/>
</dbReference>
<feature type="domain" description="NADP-dependent oxidoreductase" evidence="2">
    <location>
        <begin position="17"/>
        <end position="322"/>
    </location>
</feature>
<dbReference type="FunFam" id="3.20.20.100:FF:000004">
    <property type="entry name" value="Oxidoreductase, aldo/keto reductase"/>
    <property type="match status" value="1"/>
</dbReference>
<evidence type="ECO:0000259" key="2">
    <source>
        <dbReference type="Pfam" id="PF00248"/>
    </source>
</evidence>
<dbReference type="RefSeq" id="WP_227231071.1">
    <property type="nucleotide sequence ID" value="NZ_JAJCVJ010000003.1"/>
</dbReference>
<proteinExistence type="predicted"/>
<keyword evidence="1" id="KW-0560">Oxidoreductase</keyword>
<comment type="caution">
    <text evidence="3">The sequence shown here is derived from an EMBL/GenBank/DDBJ whole genome shotgun (WGS) entry which is preliminary data.</text>
</comment>
<dbReference type="Pfam" id="PF00248">
    <property type="entry name" value="Aldo_ket_red"/>
    <property type="match status" value="1"/>
</dbReference>
<organism evidence="3 4">
    <name type="scientific">Salinirubrum litoreum</name>
    <dbReference type="NCBI Taxonomy" id="1126234"/>
    <lineage>
        <taxon>Archaea</taxon>
        <taxon>Methanobacteriati</taxon>
        <taxon>Methanobacteriota</taxon>
        <taxon>Stenosarchaea group</taxon>
        <taxon>Halobacteria</taxon>
        <taxon>Halobacteriales</taxon>
        <taxon>Haloferacaceae</taxon>
        <taxon>Salinirubrum</taxon>
    </lineage>
</organism>
<dbReference type="InterPro" id="IPR023210">
    <property type="entry name" value="NADP_OxRdtase_dom"/>
</dbReference>
<evidence type="ECO:0000256" key="1">
    <source>
        <dbReference type="ARBA" id="ARBA00023002"/>
    </source>
</evidence>
<dbReference type="PANTHER" id="PTHR43364">
    <property type="entry name" value="NADH-SPECIFIC METHYLGLYOXAL REDUCTASE-RELATED"/>
    <property type="match status" value="1"/>
</dbReference>
<reference evidence="3 4" key="1">
    <citation type="journal article" date="2019" name="Int. J. Syst. Evol. Microbiol.">
        <title>The Global Catalogue of Microorganisms (GCM) 10K type strain sequencing project: providing services to taxonomists for standard genome sequencing and annotation.</title>
        <authorList>
            <consortium name="The Broad Institute Genomics Platform"/>
            <consortium name="The Broad Institute Genome Sequencing Center for Infectious Disease"/>
            <person name="Wu L."/>
            <person name="Ma J."/>
        </authorList>
    </citation>
    <scope>NUCLEOTIDE SEQUENCE [LARGE SCALE GENOMIC DNA]</scope>
    <source>
        <strain evidence="3 4">CGMCC 1.12237</strain>
    </source>
</reference>
<dbReference type="AlphaFoldDB" id="A0ABD5RGD3"/>
<sequence>MALDTVPLGATGLQVSELALGTARFGSERDDGTEEIDRDAAHALLDSYADAGGNYVDLADVYGGGTAETYVGEWLTDRDREAFVLASKIYWPTREGDPNGGGLNRKHLRRQIDAILDRLGTDYLDLLYVHRWDDATPAEEFMRTLDGFVADGRVHYLGASNRDPNAWQVAMANEIARREGYEPFTQTQIVYNLVDRQVEPEYLPMVEEYELGLMPFSPLAGGFLTGKYRRDESPPAGSRGGHEERFRETYLTDENFDVLEVVREVGDALDVSPVQVALAWLRAHPRVTAPVIGPRTEAQLTENLAAADLDLSDEQFARLDDAAPSPY</sequence>
<dbReference type="InterPro" id="IPR050523">
    <property type="entry name" value="AKR_Detox_Biosynth"/>
</dbReference>
<dbReference type="EMBL" id="JBHSKX010000004">
    <property type="protein sequence ID" value="MFC5369014.1"/>
    <property type="molecule type" value="Genomic_DNA"/>
</dbReference>
<gene>
    <name evidence="3" type="ORF">ACFPJ5_18970</name>
</gene>
<dbReference type="PANTHER" id="PTHR43364:SF4">
    <property type="entry name" value="NAD(P)-LINKED OXIDOREDUCTASE SUPERFAMILY PROTEIN"/>
    <property type="match status" value="1"/>
</dbReference>
<name>A0ABD5RGD3_9EURY</name>
<dbReference type="GO" id="GO:0005829">
    <property type="term" value="C:cytosol"/>
    <property type="evidence" value="ECO:0007669"/>
    <property type="project" value="UniProtKB-ARBA"/>
</dbReference>
<evidence type="ECO:0000313" key="3">
    <source>
        <dbReference type="EMBL" id="MFC5369014.1"/>
    </source>
</evidence>
<protein>
    <submittedName>
        <fullName evidence="3">Aldo/keto reductase</fullName>
    </submittedName>
</protein>
<dbReference type="GO" id="GO:0016491">
    <property type="term" value="F:oxidoreductase activity"/>
    <property type="evidence" value="ECO:0007669"/>
    <property type="project" value="UniProtKB-KW"/>
</dbReference>
<dbReference type="InterPro" id="IPR036812">
    <property type="entry name" value="NAD(P)_OxRdtase_dom_sf"/>
</dbReference>
<dbReference type="Gene3D" id="3.20.20.100">
    <property type="entry name" value="NADP-dependent oxidoreductase domain"/>
    <property type="match status" value="1"/>
</dbReference>